<gene>
    <name evidence="1" type="ORF">EVA_12913</name>
</gene>
<protein>
    <submittedName>
        <fullName evidence="1">Uncharacterized protein</fullName>
    </submittedName>
</protein>
<name>J9GB30_9ZZZZ</name>
<accession>J9GB30</accession>
<dbReference type="EMBL" id="AMCI01004017">
    <property type="protein sequence ID" value="EJW98987.1"/>
    <property type="molecule type" value="Genomic_DNA"/>
</dbReference>
<organism evidence="1">
    <name type="scientific">gut metagenome</name>
    <dbReference type="NCBI Taxonomy" id="749906"/>
    <lineage>
        <taxon>unclassified sequences</taxon>
        <taxon>metagenomes</taxon>
        <taxon>organismal metagenomes</taxon>
    </lineage>
</organism>
<sequence>MCFKMYEVEVTVTLKKRIIVTNETKLKAKEQARYAIREGFVEPTINEDYQSSDYAIMRERELPAVCPDCGTPLDCRDVGAEGCCNVCGFNVWGFDDN</sequence>
<proteinExistence type="predicted"/>
<comment type="caution">
    <text evidence="1">The sequence shown here is derived from an EMBL/GenBank/DDBJ whole genome shotgun (WGS) entry which is preliminary data.</text>
</comment>
<dbReference type="AlphaFoldDB" id="J9GB30"/>
<reference evidence="1" key="1">
    <citation type="journal article" date="2012" name="PLoS ONE">
        <title>Gene sets for utilization of primary and secondary nutrition supplies in the distal gut of endangered iberian lynx.</title>
        <authorList>
            <person name="Alcaide M."/>
            <person name="Messina E."/>
            <person name="Richter M."/>
            <person name="Bargiela R."/>
            <person name="Peplies J."/>
            <person name="Huws S.A."/>
            <person name="Newbold C.J."/>
            <person name="Golyshin P.N."/>
            <person name="Simon M.A."/>
            <person name="Lopez G."/>
            <person name="Yakimov M.M."/>
            <person name="Ferrer M."/>
        </authorList>
    </citation>
    <scope>NUCLEOTIDE SEQUENCE</scope>
</reference>
<evidence type="ECO:0000313" key="1">
    <source>
        <dbReference type="EMBL" id="EJW98987.1"/>
    </source>
</evidence>